<organism evidence="2 3">
    <name type="scientific">Lithospermum erythrorhizon</name>
    <name type="common">Purple gromwell</name>
    <name type="synonym">Lithospermum officinale var. erythrorhizon</name>
    <dbReference type="NCBI Taxonomy" id="34254"/>
    <lineage>
        <taxon>Eukaryota</taxon>
        <taxon>Viridiplantae</taxon>
        <taxon>Streptophyta</taxon>
        <taxon>Embryophyta</taxon>
        <taxon>Tracheophyta</taxon>
        <taxon>Spermatophyta</taxon>
        <taxon>Magnoliopsida</taxon>
        <taxon>eudicotyledons</taxon>
        <taxon>Gunneridae</taxon>
        <taxon>Pentapetalae</taxon>
        <taxon>asterids</taxon>
        <taxon>lamiids</taxon>
        <taxon>Boraginales</taxon>
        <taxon>Boraginaceae</taxon>
        <taxon>Boraginoideae</taxon>
        <taxon>Lithospermeae</taxon>
        <taxon>Lithospermum</taxon>
    </lineage>
</organism>
<reference evidence="2 3" key="1">
    <citation type="submission" date="2024-01" db="EMBL/GenBank/DDBJ databases">
        <title>The complete chloroplast genome sequence of Lithospermum erythrorhizon: insights into the phylogenetic relationship among Boraginaceae species and the maternal lineages of purple gromwells.</title>
        <authorList>
            <person name="Okada T."/>
            <person name="Watanabe K."/>
        </authorList>
    </citation>
    <scope>NUCLEOTIDE SEQUENCE [LARGE SCALE GENOMIC DNA]</scope>
</reference>
<evidence type="ECO:0000313" key="3">
    <source>
        <dbReference type="Proteomes" id="UP001454036"/>
    </source>
</evidence>
<sequence>MDPSFPYFHQQPNNPNNLNNPNNSKQQRPDFNINLGMSSNTPMSSYFPPMYDMSYQGNISYMSYRQPPPPYDYSGGMQEPSMGITNYSGYRTRQIPEVVGDDSSEHHVVEPPTTQRVRGSRTYNSWSTEHNKLLINGWLRYTVTGTSQTSGTFWDAITAFVNQNSPHDPERSSK</sequence>
<feature type="region of interest" description="Disordered" evidence="1">
    <location>
        <begin position="1"/>
        <end position="31"/>
    </location>
</feature>
<name>A0AAV3P698_LITER</name>
<dbReference type="AlphaFoldDB" id="A0AAV3P698"/>
<dbReference type="EMBL" id="BAABME010001032">
    <property type="protein sequence ID" value="GAA0147120.1"/>
    <property type="molecule type" value="Genomic_DNA"/>
</dbReference>
<evidence type="ECO:0000256" key="1">
    <source>
        <dbReference type="SAM" id="MobiDB-lite"/>
    </source>
</evidence>
<feature type="compositionally biased region" description="Low complexity" evidence="1">
    <location>
        <begin position="12"/>
        <end position="23"/>
    </location>
</feature>
<proteinExistence type="predicted"/>
<comment type="caution">
    <text evidence="2">The sequence shown here is derived from an EMBL/GenBank/DDBJ whole genome shotgun (WGS) entry which is preliminary data.</text>
</comment>
<gene>
    <name evidence="2" type="ORF">LIER_06901</name>
</gene>
<protein>
    <submittedName>
        <fullName evidence="2">Uncharacterized protein</fullName>
    </submittedName>
</protein>
<dbReference type="Proteomes" id="UP001454036">
    <property type="component" value="Unassembled WGS sequence"/>
</dbReference>
<accession>A0AAV3P698</accession>
<keyword evidence="3" id="KW-1185">Reference proteome</keyword>
<evidence type="ECO:0000313" key="2">
    <source>
        <dbReference type="EMBL" id="GAA0147120.1"/>
    </source>
</evidence>